<sequence length="31" mass="3609">MAMESRMAVVFPSHLEVLGDYIGMDVRWVLR</sequence>
<accession>A0A835KV42</accession>
<evidence type="ECO:0000313" key="1">
    <source>
        <dbReference type="EMBL" id="KAF8779200.1"/>
    </source>
</evidence>
<gene>
    <name evidence="1" type="ORF">HU200_002877</name>
</gene>
<protein>
    <submittedName>
        <fullName evidence="1">Uncharacterized protein</fullName>
    </submittedName>
</protein>
<proteinExistence type="predicted"/>
<evidence type="ECO:0000313" key="2">
    <source>
        <dbReference type="Proteomes" id="UP000636709"/>
    </source>
</evidence>
<organism evidence="1 2">
    <name type="scientific">Digitaria exilis</name>
    <dbReference type="NCBI Taxonomy" id="1010633"/>
    <lineage>
        <taxon>Eukaryota</taxon>
        <taxon>Viridiplantae</taxon>
        <taxon>Streptophyta</taxon>
        <taxon>Embryophyta</taxon>
        <taxon>Tracheophyta</taxon>
        <taxon>Spermatophyta</taxon>
        <taxon>Magnoliopsida</taxon>
        <taxon>Liliopsida</taxon>
        <taxon>Poales</taxon>
        <taxon>Poaceae</taxon>
        <taxon>PACMAD clade</taxon>
        <taxon>Panicoideae</taxon>
        <taxon>Panicodae</taxon>
        <taxon>Paniceae</taxon>
        <taxon>Anthephorinae</taxon>
        <taxon>Digitaria</taxon>
    </lineage>
</organism>
<reference evidence="1" key="1">
    <citation type="submission" date="2020-07" db="EMBL/GenBank/DDBJ databases">
        <title>Genome sequence and genetic diversity analysis of an under-domesticated orphan crop, white fonio (Digitaria exilis).</title>
        <authorList>
            <person name="Bennetzen J.L."/>
            <person name="Chen S."/>
            <person name="Ma X."/>
            <person name="Wang X."/>
            <person name="Yssel A.E.J."/>
            <person name="Chaluvadi S.R."/>
            <person name="Johnson M."/>
            <person name="Gangashetty P."/>
            <person name="Hamidou F."/>
            <person name="Sanogo M.D."/>
            <person name="Zwaenepoel A."/>
            <person name="Wallace J."/>
            <person name="Van De Peer Y."/>
            <person name="Van Deynze A."/>
        </authorList>
    </citation>
    <scope>NUCLEOTIDE SEQUENCE</scope>
    <source>
        <tissue evidence="1">Leaves</tissue>
    </source>
</reference>
<comment type="caution">
    <text evidence="1">The sequence shown here is derived from an EMBL/GenBank/DDBJ whole genome shotgun (WGS) entry which is preliminary data.</text>
</comment>
<keyword evidence="2" id="KW-1185">Reference proteome</keyword>
<dbReference type="EMBL" id="JACEFO010000186">
    <property type="protein sequence ID" value="KAF8779200.1"/>
    <property type="molecule type" value="Genomic_DNA"/>
</dbReference>
<dbReference type="Proteomes" id="UP000636709">
    <property type="component" value="Unassembled WGS sequence"/>
</dbReference>
<name>A0A835KV42_9POAL</name>
<dbReference type="AlphaFoldDB" id="A0A835KV42"/>